<reference evidence="8 9" key="1">
    <citation type="submission" date="2023-10" db="EMBL/GenBank/DDBJ databases">
        <title>Chromosome-scale genome assembly provides insights into flower coloration mechanisms of Canna indica.</title>
        <authorList>
            <person name="Li C."/>
        </authorList>
    </citation>
    <scope>NUCLEOTIDE SEQUENCE [LARGE SCALE GENOMIC DNA]</scope>
    <source>
        <tissue evidence="8">Flower</tissue>
    </source>
</reference>
<name>A0AAQ3JYG0_9LILI</name>
<protein>
    <recommendedName>
        <fullName evidence="7">PNPLA domain-containing protein</fullName>
    </recommendedName>
</protein>
<keyword evidence="2" id="KW-0378">Hydrolase</keyword>
<dbReference type="EMBL" id="CP136891">
    <property type="protein sequence ID" value="WOK98551.1"/>
    <property type="molecule type" value="Genomic_DNA"/>
</dbReference>
<dbReference type="Gene3D" id="3.40.1090.10">
    <property type="entry name" value="Cytosolic phospholipase A2 catalytic domain"/>
    <property type="match status" value="1"/>
</dbReference>
<dbReference type="Proteomes" id="UP001327560">
    <property type="component" value="Chromosome 2"/>
</dbReference>
<dbReference type="AlphaFoldDB" id="A0AAQ3JYG0"/>
<dbReference type="PANTHER" id="PTHR32241">
    <property type="entry name" value="PATATIN-LIKE PROTEIN 6"/>
    <property type="match status" value="1"/>
</dbReference>
<dbReference type="GO" id="GO:0016787">
    <property type="term" value="F:hydrolase activity"/>
    <property type="evidence" value="ECO:0007669"/>
    <property type="project" value="UniProtKB-KW"/>
</dbReference>
<feature type="domain" description="PNPLA" evidence="7">
    <location>
        <begin position="1"/>
        <end position="104"/>
    </location>
</feature>
<evidence type="ECO:0000256" key="2">
    <source>
        <dbReference type="ARBA" id="ARBA00022801"/>
    </source>
</evidence>
<sequence length="156" mass="16986">MTAVEIEGDEGSVQPGFNSTGLRDIVKPVLISCYDLCSSASLVFSCVDAMEDKIFDFRLWEVCRTTWAKHGQFEPVEISSMDGATKCVGVDDGLSLSNPAVVAITHVLHNKQDFPFVRGVKDLFVLSLSSGEASGAATPIVAKVEDRKRVWMSKNE</sequence>
<dbReference type="InterPro" id="IPR016035">
    <property type="entry name" value="Acyl_Trfase/lysoPLipase"/>
</dbReference>
<keyword evidence="9" id="KW-1185">Reference proteome</keyword>
<keyword evidence="3" id="KW-0442">Lipid degradation</keyword>
<evidence type="ECO:0000256" key="6">
    <source>
        <dbReference type="PROSITE-ProRule" id="PRU01161"/>
    </source>
</evidence>
<evidence type="ECO:0000256" key="1">
    <source>
        <dbReference type="ARBA" id="ARBA00010240"/>
    </source>
</evidence>
<proteinExistence type="inferred from homology"/>
<comment type="function">
    <text evidence="5">Possesses non-specific lipolytic acyl hydrolase (LAH) activity. Hydrolyzes phospholipids as well as galactolipids. May play a role in disease resistance.</text>
</comment>
<dbReference type="PANTHER" id="PTHR32241:SF3">
    <property type="entry name" value="PATATIN-LIKE PROTEIN 6"/>
    <property type="match status" value="1"/>
</dbReference>
<dbReference type="GO" id="GO:0016042">
    <property type="term" value="P:lipid catabolic process"/>
    <property type="evidence" value="ECO:0007669"/>
    <property type="project" value="UniProtKB-KW"/>
</dbReference>
<accession>A0AAQ3JYG0</accession>
<gene>
    <name evidence="8" type="ORF">Cni_G07263</name>
</gene>
<organism evidence="8 9">
    <name type="scientific">Canna indica</name>
    <name type="common">Indian-shot</name>
    <dbReference type="NCBI Taxonomy" id="4628"/>
    <lineage>
        <taxon>Eukaryota</taxon>
        <taxon>Viridiplantae</taxon>
        <taxon>Streptophyta</taxon>
        <taxon>Embryophyta</taxon>
        <taxon>Tracheophyta</taxon>
        <taxon>Spermatophyta</taxon>
        <taxon>Magnoliopsida</taxon>
        <taxon>Liliopsida</taxon>
        <taxon>Zingiberales</taxon>
        <taxon>Cannaceae</taxon>
        <taxon>Canna</taxon>
    </lineage>
</organism>
<evidence type="ECO:0000259" key="7">
    <source>
        <dbReference type="PROSITE" id="PS51635"/>
    </source>
</evidence>
<evidence type="ECO:0000256" key="5">
    <source>
        <dbReference type="ARBA" id="ARBA00025642"/>
    </source>
</evidence>
<evidence type="ECO:0000256" key="3">
    <source>
        <dbReference type="ARBA" id="ARBA00022963"/>
    </source>
</evidence>
<comment type="caution">
    <text evidence="6">Lacks conserved residue(s) required for the propagation of feature annotation.</text>
</comment>
<dbReference type="PROSITE" id="PS51635">
    <property type="entry name" value="PNPLA"/>
    <property type="match status" value="1"/>
</dbReference>
<keyword evidence="4" id="KW-0443">Lipid metabolism</keyword>
<comment type="similarity">
    <text evidence="1">Belongs to the patatin family.</text>
</comment>
<evidence type="ECO:0000313" key="8">
    <source>
        <dbReference type="EMBL" id="WOK98551.1"/>
    </source>
</evidence>
<evidence type="ECO:0000313" key="9">
    <source>
        <dbReference type="Proteomes" id="UP001327560"/>
    </source>
</evidence>
<dbReference type="InterPro" id="IPR002641">
    <property type="entry name" value="PNPLA_dom"/>
</dbReference>
<dbReference type="SUPFAM" id="SSF52151">
    <property type="entry name" value="FabD/lysophospholipase-like"/>
    <property type="match status" value="1"/>
</dbReference>
<evidence type="ECO:0000256" key="4">
    <source>
        <dbReference type="ARBA" id="ARBA00023098"/>
    </source>
</evidence>